<evidence type="ECO:0000313" key="4">
    <source>
        <dbReference type="Proteomes" id="UP001528850"/>
    </source>
</evidence>
<dbReference type="PROSITE" id="PS51084">
    <property type="entry name" value="HIT_2"/>
    <property type="match status" value="1"/>
</dbReference>
<gene>
    <name evidence="3" type="ORF">P3W24_06650</name>
</gene>
<dbReference type="Pfam" id="PF01230">
    <property type="entry name" value="HIT"/>
    <property type="match status" value="1"/>
</dbReference>
<feature type="domain" description="HIT" evidence="2">
    <location>
        <begin position="1"/>
        <end position="68"/>
    </location>
</feature>
<dbReference type="EMBL" id="JARJJS010000001">
    <property type="protein sequence ID" value="MDF4024635.1"/>
    <property type="molecule type" value="Genomic_DNA"/>
</dbReference>
<evidence type="ECO:0000256" key="1">
    <source>
        <dbReference type="PROSITE-ProRule" id="PRU00464"/>
    </source>
</evidence>
<accession>A0ABT6B936</accession>
<comment type="caution">
    <text evidence="3">The sequence shown here is derived from an EMBL/GenBank/DDBJ whole genome shotgun (WGS) entry which is preliminary data.</text>
</comment>
<proteinExistence type="predicted"/>
<dbReference type="SUPFAM" id="SSF54197">
    <property type="entry name" value="HIT-like"/>
    <property type="match status" value="1"/>
</dbReference>
<name>A0ABT6B936_9GAMM</name>
<dbReference type="InterPro" id="IPR011146">
    <property type="entry name" value="HIT-like"/>
</dbReference>
<sequence>MLLFTSTPLSAGLVTSEQRGVRHVLVIPRNHRDAILDATDEEAADLDRLVKQMARAIDAAFHWPGIAV</sequence>
<dbReference type="Gene3D" id="3.30.428.10">
    <property type="entry name" value="HIT-like"/>
    <property type="match status" value="1"/>
</dbReference>
<organism evidence="3 4">
    <name type="scientific">Luteibacter sahnii</name>
    <dbReference type="NCBI Taxonomy" id="3021977"/>
    <lineage>
        <taxon>Bacteria</taxon>
        <taxon>Pseudomonadati</taxon>
        <taxon>Pseudomonadota</taxon>
        <taxon>Gammaproteobacteria</taxon>
        <taxon>Lysobacterales</taxon>
        <taxon>Rhodanobacteraceae</taxon>
        <taxon>Luteibacter</taxon>
    </lineage>
</organism>
<dbReference type="Proteomes" id="UP001528850">
    <property type="component" value="Unassembled WGS sequence"/>
</dbReference>
<reference evidence="3 4" key="1">
    <citation type="journal article" date="2024" name="Curr. Microbiol.">
        <title>Luteibacter sahnii sp. nov., A Novel Yellow-Colored Xanthomonadin Pigment Producing Probiotic Bacterium from Healthy Rice Seed Microbiome.</title>
        <authorList>
            <person name="Jaiswal G."/>
            <person name="Rana R."/>
            <person name="Nayak P.K."/>
            <person name="Chouhan R."/>
            <person name="Gandhi S.G."/>
            <person name="Patel H.K."/>
            <person name="Patil P.B."/>
        </authorList>
    </citation>
    <scope>NUCLEOTIDE SEQUENCE [LARGE SCALE GENOMIC DNA]</scope>
    <source>
        <strain evidence="3 4">PPL201</strain>
    </source>
</reference>
<evidence type="ECO:0000259" key="2">
    <source>
        <dbReference type="PROSITE" id="PS51084"/>
    </source>
</evidence>
<evidence type="ECO:0000313" key="3">
    <source>
        <dbReference type="EMBL" id="MDF4024635.1"/>
    </source>
</evidence>
<protein>
    <submittedName>
        <fullName evidence="3">HIT domain-containing protein</fullName>
    </submittedName>
</protein>
<dbReference type="InterPro" id="IPR036265">
    <property type="entry name" value="HIT-like_sf"/>
</dbReference>
<comment type="caution">
    <text evidence="1">Lacks conserved residue(s) required for the propagation of feature annotation.</text>
</comment>
<keyword evidence="4" id="KW-1185">Reference proteome</keyword>